<evidence type="ECO:0000256" key="4">
    <source>
        <dbReference type="ARBA" id="ARBA00022692"/>
    </source>
</evidence>
<name>K6Z1D6_9ALTE</name>
<organism evidence="10 11">
    <name type="scientific">Paraglaciecola arctica BSs20135</name>
    <dbReference type="NCBI Taxonomy" id="493475"/>
    <lineage>
        <taxon>Bacteria</taxon>
        <taxon>Pseudomonadati</taxon>
        <taxon>Pseudomonadota</taxon>
        <taxon>Gammaproteobacteria</taxon>
        <taxon>Alteromonadales</taxon>
        <taxon>Alteromonadaceae</taxon>
        <taxon>Paraglaciecola</taxon>
    </lineage>
</organism>
<dbReference type="AlphaFoldDB" id="K6Z1D6"/>
<comment type="subcellular location">
    <subcellularLocation>
        <location evidence="1">Membrane</location>
        <topology evidence="1">Multi-pass membrane protein</topology>
    </subcellularLocation>
</comment>
<feature type="transmembrane region" description="Helical" evidence="8">
    <location>
        <begin position="350"/>
        <end position="368"/>
    </location>
</feature>
<proteinExistence type="inferred from homology"/>
<dbReference type="eggNOG" id="COG2239">
    <property type="taxonomic scope" value="Bacteria"/>
</dbReference>
<dbReference type="InterPro" id="IPR006667">
    <property type="entry name" value="SLC41_membr_dom"/>
</dbReference>
<evidence type="ECO:0000256" key="7">
    <source>
        <dbReference type="ARBA" id="ARBA00023136"/>
    </source>
</evidence>
<dbReference type="InterPro" id="IPR046342">
    <property type="entry name" value="CBS_dom_sf"/>
</dbReference>
<evidence type="ECO:0000256" key="3">
    <source>
        <dbReference type="ARBA" id="ARBA00022448"/>
    </source>
</evidence>
<dbReference type="GO" id="GO:0016020">
    <property type="term" value="C:membrane"/>
    <property type="evidence" value="ECO:0007669"/>
    <property type="project" value="UniProtKB-SubCell"/>
</dbReference>
<evidence type="ECO:0000256" key="1">
    <source>
        <dbReference type="ARBA" id="ARBA00004141"/>
    </source>
</evidence>
<dbReference type="InterPro" id="IPR036739">
    <property type="entry name" value="SLC41_membr_dom_sf"/>
</dbReference>
<feature type="transmembrane region" description="Helical" evidence="8">
    <location>
        <begin position="278"/>
        <end position="297"/>
    </location>
</feature>
<dbReference type="Pfam" id="PF01769">
    <property type="entry name" value="MgtE"/>
    <property type="match status" value="1"/>
</dbReference>
<feature type="transmembrane region" description="Helical" evidence="8">
    <location>
        <begin position="374"/>
        <end position="400"/>
    </location>
</feature>
<dbReference type="SUPFAM" id="SSF161093">
    <property type="entry name" value="MgtE membrane domain-like"/>
    <property type="match status" value="1"/>
</dbReference>
<keyword evidence="5" id="KW-0460">Magnesium</keyword>
<evidence type="ECO:0000259" key="9">
    <source>
        <dbReference type="SMART" id="SM00924"/>
    </source>
</evidence>
<dbReference type="SUPFAM" id="SSF158791">
    <property type="entry name" value="MgtE N-terminal domain-like"/>
    <property type="match status" value="1"/>
</dbReference>
<dbReference type="Proteomes" id="UP000006327">
    <property type="component" value="Unassembled WGS sequence"/>
</dbReference>
<feature type="transmembrane region" description="Helical" evidence="8">
    <location>
        <begin position="412"/>
        <end position="434"/>
    </location>
</feature>
<evidence type="ECO:0000313" key="10">
    <source>
        <dbReference type="EMBL" id="GAC17280.1"/>
    </source>
</evidence>
<dbReference type="Gene3D" id="3.10.580.10">
    <property type="entry name" value="CBS-domain"/>
    <property type="match status" value="1"/>
</dbReference>
<dbReference type="PANTHER" id="PTHR41394">
    <property type="entry name" value="MAGNESIUM TRANSPORTER MGTE"/>
    <property type="match status" value="1"/>
</dbReference>
<dbReference type="STRING" id="493475.GARC_0298"/>
<dbReference type="OrthoDB" id="9790355at2"/>
<dbReference type="GO" id="GO:0008324">
    <property type="term" value="F:monoatomic cation transmembrane transporter activity"/>
    <property type="evidence" value="ECO:0007669"/>
    <property type="project" value="InterPro"/>
</dbReference>
<sequence length="441" mass="48154">MLSAPKTVEEATNQLSHEFLLNYPLKSARYLETFDAQDVSEILQQQPVLTVLGLWRYIPAGAADIIFAGFSREYSVNLLSQMDSHLAAALISRQSDEQRDEIFTLLSSNLVEELKELLTYPDDSAARLMTRQVNVFYQDLKATQAINALKQRTFTGQDVLYVQDNEQILIGEVDLADLLKASPNTTLLSLAKPLKTTLNALDNKDLVIEKFEGYRCQAIPVLDAHQQILGFIRFFDVYQTTKEDLASDMQTMVGVSKDERALSSSWFAFKKRMPWLQINLLTAFAAAAVVGAFEGLISEITALAILLPVAAGQSGNAGAQALAVTMRGLTLREITTKQWRKVLIKEMTTGLLNGVAIAVTCSIAVFFWSQSLGLAMVIGLAMISSLLIAGSAGAVVPIALKKFGMDPAQSSSIVLTTITDIAGFMSFLGIALLLSDMLPRG</sequence>
<comment type="caution">
    <text evidence="10">The sequence shown here is derived from an EMBL/GenBank/DDBJ whole genome shotgun (WGS) entry which is preliminary data.</text>
</comment>
<feature type="domain" description="Magnesium transporter MgtE intracellular" evidence="9">
    <location>
        <begin position="22"/>
        <end position="125"/>
    </location>
</feature>
<comment type="similarity">
    <text evidence="2">Belongs to the SLC41A transporter family.</text>
</comment>
<evidence type="ECO:0000313" key="11">
    <source>
        <dbReference type="Proteomes" id="UP000006327"/>
    </source>
</evidence>
<dbReference type="RefSeq" id="WP_007615984.1">
    <property type="nucleotide sequence ID" value="NZ_BAEO01000006.1"/>
</dbReference>
<evidence type="ECO:0000256" key="5">
    <source>
        <dbReference type="ARBA" id="ARBA00022842"/>
    </source>
</evidence>
<keyword evidence="7 8" id="KW-0472">Membrane</keyword>
<gene>
    <name evidence="10" type="ORF">GARC_0298</name>
</gene>
<reference evidence="10 11" key="1">
    <citation type="journal article" date="2017" name="Antonie Van Leeuwenhoek">
        <title>Rhizobium rhizosphaerae sp. nov., a novel species isolated from rice rhizosphere.</title>
        <authorList>
            <person name="Zhao J.J."/>
            <person name="Zhang J."/>
            <person name="Zhang R.J."/>
            <person name="Zhang C.W."/>
            <person name="Yin H.Q."/>
            <person name="Zhang X.X."/>
        </authorList>
    </citation>
    <scope>NUCLEOTIDE SEQUENCE [LARGE SCALE GENOMIC DNA]</scope>
    <source>
        <strain evidence="10 11">BSs20135</strain>
    </source>
</reference>
<keyword evidence="6 8" id="KW-1133">Transmembrane helix</keyword>
<dbReference type="SUPFAM" id="SSF54631">
    <property type="entry name" value="CBS-domain pair"/>
    <property type="match status" value="1"/>
</dbReference>
<evidence type="ECO:0000256" key="2">
    <source>
        <dbReference type="ARBA" id="ARBA00009749"/>
    </source>
</evidence>
<evidence type="ECO:0000256" key="8">
    <source>
        <dbReference type="SAM" id="Phobius"/>
    </source>
</evidence>
<keyword evidence="4 8" id="KW-0812">Transmembrane</keyword>
<dbReference type="PANTHER" id="PTHR41394:SF5">
    <property type="entry name" value="SLC41A_MGTE INTEGRAL MEMBRANE DOMAIN-CONTAINING PROTEIN"/>
    <property type="match status" value="1"/>
</dbReference>
<keyword evidence="3" id="KW-0813">Transport</keyword>
<evidence type="ECO:0000256" key="6">
    <source>
        <dbReference type="ARBA" id="ARBA00022989"/>
    </source>
</evidence>
<dbReference type="SMART" id="SM00924">
    <property type="entry name" value="MgtE_N"/>
    <property type="match status" value="1"/>
</dbReference>
<keyword evidence="11" id="KW-1185">Reference proteome</keyword>
<dbReference type="Gene3D" id="1.10.357.20">
    <property type="entry name" value="SLC41 divalent cation transporters, integral membrane domain"/>
    <property type="match status" value="1"/>
</dbReference>
<protein>
    <submittedName>
        <fullName evidence="10">Mg2+/Co2+ transporter</fullName>
    </submittedName>
</protein>
<dbReference type="Pfam" id="PF03448">
    <property type="entry name" value="MgtE_N"/>
    <property type="match status" value="1"/>
</dbReference>
<dbReference type="InterPro" id="IPR006668">
    <property type="entry name" value="Mg_transptr_MgtE_intracell_dom"/>
</dbReference>
<dbReference type="EMBL" id="BAEO01000006">
    <property type="protein sequence ID" value="GAC17280.1"/>
    <property type="molecule type" value="Genomic_DNA"/>
</dbReference>
<accession>K6Z1D6</accession>